<evidence type="ECO:0000256" key="1">
    <source>
        <dbReference type="ARBA" id="ARBA00022659"/>
    </source>
</evidence>
<keyword evidence="17" id="KW-1185">Reference proteome</keyword>
<proteinExistence type="predicted"/>
<dbReference type="CDD" id="cd00112">
    <property type="entry name" value="LDLa"/>
    <property type="match status" value="3"/>
</dbReference>
<keyword evidence="8" id="KW-1015">Disulfide bond</keyword>
<dbReference type="InterPro" id="IPR003609">
    <property type="entry name" value="Pan_app"/>
</dbReference>
<dbReference type="Pfam" id="PF00089">
    <property type="entry name" value="Trypsin"/>
    <property type="match status" value="1"/>
</dbReference>
<protein>
    <recommendedName>
        <fullName evidence="12">limulus clotting factor C</fullName>
        <ecNumber evidence="12">3.4.21.84</ecNumber>
    </recommendedName>
</protein>
<dbReference type="GO" id="GO:0008061">
    <property type="term" value="F:chitin binding"/>
    <property type="evidence" value="ECO:0007669"/>
    <property type="project" value="InterPro"/>
</dbReference>
<dbReference type="SUPFAM" id="SSF57424">
    <property type="entry name" value="LDL receptor-like module"/>
    <property type="match status" value="3"/>
</dbReference>
<evidence type="ECO:0000256" key="5">
    <source>
        <dbReference type="ARBA" id="ARBA00022801"/>
    </source>
</evidence>
<dbReference type="Gene3D" id="2.170.140.10">
    <property type="entry name" value="Chitin binding domain"/>
    <property type="match status" value="3"/>
</dbReference>
<dbReference type="InterPro" id="IPR036055">
    <property type="entry name" value="LDL_receptor-like_sf"/>
</dbReference>
<evidence type="ECO:0000313" key="16">
    <source>
        <dbReference type="EMBL" id="CAH0549631.1"/>
    </source>
</evidence>
<dbReference type="InterPro" id="IPR002557">
    <property type="entry name" value="Chitin-bd_dom"/>
</dbReference>
<dbReference type="SMART" id="SM00202">
    <property type="entry name" value="SR"/>
    <property type="match status" value="2"/>
</dbReference>
<keyword evidence="10" id="KW-0325">Glycoprotein</keyword>
<dbReference type="InterPro" id="IPR009003">
    <property type="entry name" value="Peptidase_S1_PA"/>
</dbReference>
<dbReference type="InterPro" id="IPR033116">
    <property type="entry name" value="TRYPSIN_SER"/>
</dbReference>
<dbReference type="Gene3D" id="3.10.250.10">
    <property type="entry name" value="SRCR-like domain"/>
    <property type="match status" value="2"/>
</dbReference>
<dbReference type="PANTHER" id="PTHR24252">
    <property type="entry name" value="ACROSIN-RELATED"/>
    <property type="match status" value="1"/>
</dbReference>
<keyword evidence="4" id="KW-0677">Repeat</keyword>
<dbReference type="InterPro" id="IPR002172">
    <property type="entry name" value="LDrepeatLR_classA_rpt"/>
</dbReference>
<keyword evidence="7" id="KW-0720">Serine protease</keyword>
<dbReference type="EMBL" id="OV121142">
    <property type="protein sequence ID" value="CAH0549631.1"/>
    <property type="molecule type" value="Genomic_DNA"/>
</dbReference>
<dbReference type="SMART" id="SM00473">
    <property type="entry name" value="PAN_AP"/>
    <property type="match status" value="1"/>
</dbReference>
<organism evidence="16 17">
    <name type="scientific">Brassicogethes aeneus</name>
    <name type="common">Rape pollen beetle</name>
    <name type="synonym">Meligethes aeneus</name>
    <dbReference type="NCBI Taxonomy" id="1431903"/>
    <lineage>
        <taxon>Eukaryota</taxon>
        <taxon>Metazoa</taxon>
        <taxon>Ecdysozoa</taxon>
        <taxon>Arthropoda</taxon>
        <taxon>Hexapoda</taxon>
        <taxon>Insecta</taxon>
        <taxon>Pterygota</taxon>
        <taxon>Neoptera</taxon>
        <taxon>Endopterygota</taxon>
        <taxon>Coleoptera</taxon>
        <taxon>Polyphaga</taxon>
        <taxon>Cucujiformia</taxon>
        <taxon>Nitidulidae</taxon>
        <taxon>Meligethinae</taxon>
        <taxon>Brassicogethes</taxon>
    </lineage>
</organism>
<feature type="signal peptide" evidence="14">
    <location>
        <begin position="1"/>
        <end position="18"/>
    </location>
</feature>
<dbReference type="Gene3D" id="4.10.400.10">
    <property type="entry name" value="Low-density Lipoprotein Receptor"/>
    <property type="match status" value="3"/>
</dbReference>
<dbReference type="CDD" id="cd00190">
    <property type="entry name" value="Tryp_SPc"/>
    <property type="match status" value="1"/>
</dbReference>
<dbReference type="Pfam" id="PF00057">
    <property type="entry name" value="Ldl_recept_a"/>
    <property type="match status" value="2"/>
</dbReference>
<dbReference type="FunFam" id="3.10.250.10:FF:000026">
    <property type="entry name" value="Tequila, isoform D"/>
    <property type="match status" value="1"/>
</dbReference>
<dbReference type="GO" id="GO:0016020">
    <property type="term" value="C:membrane"/>
    <property type="evidence" value="ECO:0007669"/>
    <property type="project" value="InterPro"/>
</dbReference>
<keyword evidence="5" id="KW-0378">Hydrolase</keyword>
<evidence type="ECO:0000256" key="4">
    <source>
        <dbReference type="ARBA" id="ARBA00022737"/>
    </source>
</evidence>
<dbReference type="PROSITE" id="PS01209">
    <property type="entry name" value="LDLRA_1"/>
    <property type="match status" value="1"/>
</dbReference>
<dbReference type="Gene3D" id="3.50.4.10">
    <property type="entry name" value="Hepatocyte Growth Factor"/>
    <property type="match status" value="1"/>
</dbReference>
<dbReference type="SMART" id="SM00192">
    <property type="entry name" value="LDLa"/>
    <property type="match status" value="3"/>
</dbReference>
<dbReference type="SUPFAM" id="SSF50494">
    <property type="entry name" value="Trypsin-like serine proteases"/>
    <property type="match status" value="1"/>
</dbReference>
<feature type="chain" id="PRO_5040399293" description="limulus clotting factor C" evidence="14">
    <location>
        <begin position="19"/>
        <end position="1681"/>
    </location>
</feature>
<keyword evidence="3 14" id="KW-0732">Signal</keyword>
<dbReference type="InterPro" id="IPR036508">
    <property type="entry name" value="Chitin-bd_dom_sf"/>
</dbReference>
<evidence type="ECO:0000259" key="15">
    <source>
        <dbReference type="PROSITE" id="PS00420"/>
    </source>
</evidence>
<dbReference type="PRINTS" id="PR00258">
    <property type="entry name" value="SPERACTRCPTR"/>
</dbReference>
<keyword evidence="1" id="KW-0768">Sushi</keyword>
<accession>A0A9P0FEA7</accession>
<evidence type="ECO:0000256" key="14">
    <source>
        <dbReference type="SAM" id="SignalP"/>
    </source>
</evidence>
<evidence type="ECO:0000256" key="10">
    <source>
        <dbReference type="ARBA" id="ARBA00023180"/>
    </source>
</evidence>
<evidence type="ECO:0000256" key="7">
    <source>
        <dbReference type="ARBA" id="ARBA00022825"/>
    </source>
</evidence>
<evidence type="ECO:0000256" key="12">
    <source>
        <dbReference type="ARBA" id="ARBA00066707"/>
    </source>
</evidence>
<feature type="domain" description="SRCR" evidence="15">
    <location>
        <begin position="1298"/>
        <end position="1335"/>
    </location>
</feature>
<name>A0A9P0FEA7_BRAAE</name>
<evidence type="ECO:0000256" key="6">
    <source>
        <dbReference type="ARBA" id="ARBA00022820"/>
    </source>
</evidence>
<dbReference type="InterPro" id="IPR018114">
    <property type="entry name" value="TRYPSIN_HIS"/>
</dbReference>
<evidence type="ECO:0000256" key="8">
    <source>
        <dbReference type="ARBA" id="ARBA00023157"/>
    </source>
</evidence>
<evidence type="ECO:0000256" key="9">
    <source>
        <dbReference type="ARBA" id="ARBA00023170"/>
    </source>
</evidence>
<dbReference type="InterPro" id="IPR001254">
    <property type="entry name" value="Trypsin_dom"/>
</dbReference>
<dbReference type="Gene3D" id="2.40.10.10">
    <property type="entry name" value="Trypsin-like serine proteases"/>
    <property type="match status" value="1"/>
</dbReference>
<dbReference type="EC" id="3.4.21.84" evidence="12"/>
<dbReference type="OrthoDB" id="6020543at2759"/>
<dbReference type="GO" id="GO:0042381">
    <property type="term" value="P:hemolymph coagulation"/>
    <property type="evidence" value="ECO:0007669"/>
    <property type="project" value="UniProtKB-KW"/>
</dbReference>
<dbReference type="GO" id="GO:0005576">
    <property type="term" value="C:extracellular region"/>
    <property type="evidence" value="ECO:0007669"/>
    <property type="project" value="InterPro"/>
</dbReference>
<dbReference type="Pfam" id="PF00024">
    <property type="entry name" value="PAN_1"/>
    <property type="match status" value="1"/>
</dbReference>
<dbReference type="Pfam" id="PF01607">
    <property type="entry name" value="CBM_14"/>
    <property type="match status" value="3"/>
</dbReference>
<dbReference type="PANTHER" id="PTHR24252:SF7">
    <property type="entry name" value="HYALIN"/>
    <property type="match status" value="1"/>
</dbReference>
<dbReference type="SUPFAM" id="SSF56487">
    <property type="entry name" value="SRCR-like"/>
    <property type="match status" value="2"/>
</dbReference>
<evidence type="ECO:0000256" key="2">
    <source>
        <dbReference type="ARBA" id="ARBA00022670"/>
    </source>
</evidence>
<dbReference type="SMART" id="SM00020">
    <property type="entry name" value="Tryp_SPc"/>
    <property type="match status" value="1"/>
</dbReference>
<dbReference type="SUPFAM" id="SSF57414">
    <property type="entry name" value="Hairpin loop containing domain-like"/>
    <property type="match status" value="1"/>
</dbReference>
<comment type="catalytic activity">
    <reaction evidence="11">
        <text>Selective cleavage of 103-Arg-|-Ser-104 and 124-Ile-|-Ile-125 bonds in Limulus clotting factor B to form activated factor B. Cleavage of -Pro-Arg-|-Xaa- bonds in synthetic substrates.</text>
        <dbReference type="EC" id="3.4.21.84"/>
    </reaction>
</comment>
<dbReference type="PROSITE" id="PS00135">
    <property type="entry name" value="TRYPSIN_SER"/>
    <property type="match status" value="1"/>
</dbReference>
<dbReference type="Proteomes" id="UP001154078">
    <property type="component" value="Chromosome 11"/>
</dbReference>
<dbReference type="PROSITE" id="PS00134">
    <property type="entry name" value="TRYPSIN_HIS"/>
    <property type="match status" value="1"/>
</dbReference>
<keyword evidence="9" id="KW-0675">Receptor</keyword>
<dbReference type="PRINTS" id="PR00261">
    <property type="entry name" value="LDLRECEPTOR"/>
</dbReference>
<dbReference type="PROSITE" id="PS00420">
    <property type="entry name" value="SRCR_1"/>
    <property type="match status" value="1"/>
</dbReference>
<dbReference type="InterPro" id="IPR043504">
    <property type="entry name" value="Peptidase_S1_PA_chymotrypsin"/>
</dbReference>
<dbReference type="InterPro" id="IPR023415">
    <property type="entry name" value="LDLR_class-A_CS"/>
</dbReference>
<keyword evidence="2" id="KW-0645">Protease</keyword>
<dbReference type="GO" id="GO:0004252">
    <property type="term" value="F:serine-type endopeptidase activity"/>
    <property type="evidence" value="ECO:0007669"/>
    <property type="project" value="InterPro"/>
</dbReference>
<keyword evidence="6" id="KW-0353">Hemolymph clotting</keyword>
<evidence type="ECO:0000256" key="3">
    <source>
        <dbReference type="ARBA" id="ARBA00022729"/>
    </source>
</evidence>
<sequence length="1681" mass="185099">MKCLVFLLGIFCVRFGEGIFSPGDSNRIHTNVKTSGPGKFIQFHHNYSKVYVNQPANQKVVQKTVYVTKNDENDDGISQKFYPVFNGHTYGQTPEREYTQNVRVYNRLNNTREENIRSLQDTLEKIGNTNNHQTFTTTKRKKEILNQIEVYSKCPPEVTGQFVYDLSCNQFLNCFKGRGAVQNCAPGTLFNPKTLECDFPEKVQCITGPGQNSINIKSAALVSEQAKCPENFIGLIPNYSDCSKFINCNSGTQYTMDCPPGTLFDITKNICDHAHLALCYNGQNFKRDTSKQYGQYSESTYHTTYGTQGVYGTDLEHGESQNKQGYSVGTNNCNAGKCQTNCNQGGQPCSTNNQYQQGTQTYQGSYNQHNNNQGTYQQHTYNSGTQGGYTGTQIQPSHGSTSTSRNYQTICNINDPNCIKQDNHQTSGTVQCAPGSSGLQRHPYICSKFLNCANGQTFVQDCGPGTVFNPSSKVCDFPYNVNCQDGSSTSTGTTQERVDTSGTQWNQNQNWDQTASGTSNVKYGTNNQGGTISNWNQEQHSYGYNGQNQNWGQSNSGATWNSRPGTSQFGGTVTSCQNPPCVQNTGYGTSTSWNQQSANCPNGNCGSYGQNTGNSAYGSTTNWNHQQNNCPNGVCGTQGTPNSGGTGNIAHGTTTSWNHQQNNCPNGVCGTQGTPNSGGTGNINHGTTTSWNHQQNNCPNGNCGTYNNGGPGNIVHGTTTTWVHKQNDCPNGDCSTHGQNTGNSGYSTTTNWNHQQNNCPNGICGTQGTPNSGTTTLWNNCPNGNCGTPNSGGSGATTTWNHKPNNCPNGDCGVQNANSGTTSTGNQQVNRHHNINPNLNWGDNQHGGTNGQSVKSQEIQYVYGTNTNDGSNGLHCRGGNCGQNKNFQGTLISEQRTVEPLHNGENYQEQVREPTDVDNFKHKLTTSRPQAPWPPSFPDPVPSTDTNADYVFDDTNADYEDLQIPETFYAEQKSTTKCDKNDFHCTSNTCIYRTSVCDGVIDCQNGKDEQNCQEYMSKFDKHTEQKLAVVEQQRWNNVNASTCAVLCLESAKFECRSFNYRKIDRSCHLSDSNIGLSGMLMHYKPCDYYELKSQKINCQNLHVCPNDKCVSSAQICDGFDDCGDRSDEKNCTKEELGYGVKLAGTKHKHKGRVEVSAFGKMGYICDDQFGIREANVVCKELGYNLGAAEVRGNSYYAKDLKKNNTFYMMDDVDCIGNETSLKDCSFSGWGHHNCLDGEVAGLICKIPQEKCPNNHWQCRTGNECVPINFVCDGLNDCSDDSDEAMEICEAPTEIRLVGPSQSQGRVEIKHHGVWGTICDDDFNEDAAKVICKQLGFKTASQVKKEGLYGAGSGPIWLDQVYCYGNETGLENCSHWNWGEHNCDHTEDVGVICSNDDVDILEKFSRALSTTERVLPIYPNTCGYRKDNQFLLNDDVHFRVVQGSLAKAGEYPWQAAIKVKSNNNKPAHWCGAIIVSERFVLTAGHCLIGYAKGAYIVVAGDYDVDEVEGTEQTDFIEEFYIHKEFRKGHKMNNDIALVKLKKGFKLNQNVQPLCLPDEDLVYDSNLNCTISGFGSTQTGKSAYSHNLRAGWIPIQSDEVCKMPHVYGKNIMDGMFCAGFLEEGVDACDGDSGGPLACLKDGLFTLYGITSWGQHCGYANKPGVYVKVAYYRKWIDETLRKHS</sequence>
<evidence type="ECO:0000313" key="17">
    <source>
        <dbReference type="Proteomes" id="UP001154078"/>
    </source>
</evidence>
<dbReference type="FunFam" id="3.10.250.10:FF:000007">
    <property type="entry name" value="Soluble scavenger receptor cysteine-rich domain-containing protein SSC5D"/>
    <property type="match status" value="1"/>
</dbReference>
<gene>
    <name evidence="16" type="ORF">MELIAE_LOCUS2720</name>
</gene>
<dbReference type="InterPro" id="IPR001190">
    <property type="entry name" value="SRCR"/>
</dbReference>
<dbReference type="GO" id="GO:0006508">
    <property type="term" value="P:proteolysis"/>
    <property type="evidence" value="ECO:0007669"/>
    <property type="project" value="UniProtKB-KW"/>
</dbReference>
<evidence type="ECO:0000256" key="13">
    <source>
        <dbReference type="SAM" id="MobiDB-lite"/>
    </source>
</evidence>
<feature type="region of interest" description="Disordered" evidence="13">
    <location>
        <begin position="818"/>
        <end position="852"/>
    </location>
</feature>
<dbReference type="FunFam" id="2.40.10.10:FF:000120">
    <property type="entry name" value="Putative serine protease"/>
    <property type="match status" value="1"/>
</dbReference>
<reference evidence="16" key="1">
    <citation type="submission" date="2021-12" db="EMBL/GenBank/DDBJ databases">
        <authorList>
            <person name="King R."/>
        </authorList>
    </citation>
    <scope>NUCLEOTIDE SEQUENCE</scope>
</reference>
<dbReference type="SMART" id="SM00494">
    <property type="entry name" value="ChtBD2"/>
    <property type="match status" value="3"/>
</dbReference>
<evidence type="ECO:0000256" key="11">
    <source>
        <dbReference type="ARBA" id="ARBA00052079"/>
    </source>
</evidence>
<dbReference type="InterPro" id="IPR036772">
    <property type="entry name" value="SRCR-like_dom_sf"/>
</dbReference>
<dbReference type="Pfam" id="PF00530">
    <property type="entry name" value="SRCR"/>
    <property type="match status" value="2"/>
</dbReference>
<dbReference type="CDD" id="cd01099">
    <property type="entry name" value="PAN_AP_HGF"/>
    <property type="match status" value="1"/>
</dbReference>
<dbReference type="SUPFAM" id="SSF57625">
    <property type="entry name" value="Invertebrate chitin-binding proteins"/>
    <property type="match status" value="3"/>
</dbReference>